<dbReference type="NCBIfam" id="NF009855">
    <property type="entry name" value="PRK13321.1"/>
    <property type="match status" value="1"/>
</dbReference>
<feature type="binding site" evidence="16">
    <location>
        <position position="100"/>
    </location>
    <ligand>
        <name>substrate</name>
    </ligand>
</feature>
<dbReference type="InterPro" id="IPR043129">
    <property type="entry name" value="ATPase_NBD"/>
</dbReference>
<comment type="cofactor">
    <cofactor evidence="2">
        <name>K(+)</name>
        <dbReference type="ChEBI" id="CHEBI:29103"/>
    </cofactor>
</comment>
<dbReference type="UniPathway" id="UPA00241">
    <property type="reaction ID" value="UER00352"/>
</dbReference>
<dbReference type="HAMAP" id="MF_01274">
    <property type="entry name" value="Pantothen_kinase_3"/>
    <property type="match status" value="1"/>
</dbReference>
<keyword evidence="16" id="KW-0479">Metal-binding</keyword>
<evidence type="ECO:0000256" key="9">
    <source>
        <dbReference type="ARBA" id="ARBA00022741"/>
    </source>
</evidence>
<name>A0A7V1PVE6_CALAY</name>
<feature type="binding site" evidence="16">
    <location>
        <begin position="107"/>
        <end position="110"/>
    </location>
    <ligand>
        <name>substrate</name>
    </ligand>
</feature>
<dbReference type="GO" id="GO:0005737">
    <property type="term" value="C:cytoplasm"/>
    <property type="evidence" value="ECO:0007669"/>
    <property type="project" value="UniProtKB-SubCell"/>
</dbReference>
<keyword evidence="9 16" id="KW-0547">Nucleotide-binding</keyword>
<accession>A0A7V1PVE6</accession>
<keyword evidence="11 16" id="KW-0067">ATP-binding</keyword>
<comment type="pathway">
    <text evidence="4 16">Cofactor biosynthesis; coenzyme A biosynthesis; CoA from (R)-pantothenate: step 1/5.</text>
</comment>
<organism evidence="17">
    <name type="scientific">Caldithrix abyssi</name>
    <dbReference type="NCBI Taxonomy" id="187145"/>
    <lineage>
        <taxon>Bacteria</taxon>
        <taxon>Pseudomonadati</taxon>
        <taxon>Calditrichota</taxon>
        <taxon>Calditrichia</taxon>
        <taxon>Calditrichales</taxon>
        <taxon>Calditrichaceae</taxon>
        <taxon>Caldithrix</taxon>
    </lineage>
</organism>
<feature type="active site" description="Proton acceptor" evidence="16">
    <location>
        <position position="109"/>
    </location>
</feature>
<dbReference type="PANTHER" id="PTHR34265:SF1">
    <property type="entry name" value="TYPE III PANTOTHENATE KINASE"/>
    <property type="match status" value="1"/>
</dbReference>
<reference evidence="17" key="1">
    <citation type="journal article" date="2020" name="mSystems">
        <title>Genome- and Community-Level Interaction Insights into Carbon Utilization and Element Cycling Functions of Hydrothermarchaeota in Hydrothermal Sediment.</title>
        <authorList>
            <person name="Zhou Z."/>
            <person name="Liu Y."/>
            <person name="Xu W."/>
            <person name="Pan J."/>
            <person name="Luo Z.H."/>
            <person name="Li M."/>
        </authorList>
    </citation>
    <scope>NUCLEOTIDE SEQUENCE [LARGE SCALE GENOMIC DNA]</scope>
    <source>
        <strain evidence="17">HyVt-456</strain>
    </source>
</reference>
<dbReference type="Pfam" id="PF03309">
    <property type="entry name" value="Pan_kinase"/>
    <property type="match status" value="1"/>
</dbReference>
<evidence type="ECO:0000256" key="16">
    <source>
        <dbReference type="HAMAP-Rule" id="MF_01274"/>
    </source>
</evidence>
<dbReference type="Proteomes" id="UP000886005">
    <property type="component" value="Unassembled WGS sequence"/>
</dbReference>
<feature type="binding site" evidence="16">
    <location>
        <position position="132"/>
    </location>
    <ligand>
        <name>ATP</name>
        <dbReference type="ChEBI" id="CHEBI:30616"/>
    </ligand>
</feature>
<dbReference type="SUPFAM" id="SSF53067">
    <property type="entry name" value="Actin-like ATPase domain"/>
    <property type="match status" value="2"/>
</dbReference>
<evidence type="ECO:0000256" key="5">
    <source>
        <dbReference type="ARBA" id="ARBA00011738"/>
    </source>
</evidence>
<evidence type="ECO:0000256" key="4">
    <source>
        <dbReference type="ARBA" id="ARBA00005225"/>
    </source>
</evidence>
<dbReference type="PANTHER" id="PTHR34265">
    <property type="entry name" value="TYPE III PANTOTHENATE KINASE"/>
    <property type="match status" value="1"/>
</dbReference>
<comment type="function">
    <text evidence="16">Catalyzes the phosphorylation of pantothenate (Pan), the first step in CoA biosynthesis.</text>
</comment>
<dbReference type="InterPro" id="IPR004619">
    <property type="entry name" value="Type_III_PanK"/>
</dbReference>
<keyword evidence="7 16" id="KW-0963">Cytoplasm</keyword>
<gene>
    <name evidence="16" type="primary">coaX</name>
    <name evidence="17" type="ORF">ENJ10_13630</name>
</gene>
<evidence type="ECO:0000256" key="14">
    <source>
        <dbReference type="ARBA" id="ARBA00038036"/>
    </source>
</evidence>
<evidence type="ECO:0000256" key="12">
    <source>
        <dbReference type="ARBA" id="ARBA00022958"/>
    </source>
</evidence>
<evidence type="ECO:0000313" key="17">
    <source>
        <dbReference type="EMBL" id="HED11728.1"/>
    </source>
</evidence>
<dbReference type="EC" id="2.7.1.33" evidence="6 16"/>
<comment type="cofactor">
    <cofactor evidence="16">
        <name>NH4(+)</name>
        <dbReference type="ChEBI" id="CHEBI:28938"/>
    </cofactor>
    <cofactor evidence="16">
        <name>K(+)</name>
        <dbReference type="ChEBI" id="CHEBI:29103"/>
    </cofactor>
    <text evidence="16">A monovalent cation. Ammonium or potassium.</text>
</comment>
<dbReference type="GO" id="GO:0004594">
    <property type="term" value="F:pantothenate kinase activity"/>
    <property type="evidence" value="ECO:0007669"/>
    <property type="project" value="UniProtKB-UniRule"/>
</dbReference>
<dbReference type="GO" id="GO:0005524">
    <property type="term" value="F:ATP binding"/>
    <property type="evidence" value="ECO:0007669"/>
    <property type="project" value="UniProtKB-UniRule"/>
</dbReference>
<comment type="caution">
    <text evidence="17">The sequence shown here is derived from an EMBL/GenBank/DDBJ whole genome shotgun (WGS) entry which is preliminary data.</text>
</comment>
<evidence type="ECO:0000256" key="1">
    <source>
        <dbReference type="ARBA" id="ARBA00001206"/>
    </source>
</evidence>
<evidence type="ECO:0000256" key="13">
    <source>
        <dbReference type="ARBA" id="ARBA00022993"/>
    </source>
</evidence>
<dbReference type="NCBIfam" id="TIGR00671">
    <property type="entry name" value="baf"/>
    <property type="match status" value="1"/>
</dbReference>
<keyword evidence="8 16" id="KW-0808">Transferase</keyword>
<evidence type="ECO:0000256" key="2">
    <source>
        <dbReference type="ARBA" id="ARBA00001958"/>
    </source>
</evidence>
<dbReference type="GO" id="GO:0046872">
    <property type="term" value="F:metal ion binding"/>
    <property type="evidence" value="ECO:0007669"/>
    <property type="project" value="UniProtKB-KW"/>
</dbReference>
<protein>
    <recommendedName>
        <fullName evidence="15 16">Type III pantothenate kinase</fullName>
        <ecNumber evidence="6 16">2.7.1.33</ecNumber>
    </recommendedName>
    <alternativeName>
        <fullName evidence="16">PanK-III</fullName>
    </alternativeName>
    <alternativeName>
        <fullName evidence="16">Pantothenic acid kinase</fullName>
    </alternativeName>
</protein>
<evidence type="ECO:0000256" key="7">
    <source>
        <dbReference type="ARBA" id="ARBA00022490"/>
    </source>
</evidence>
<dbReference type="NCBIfam" id="NF009848">
    <property type="entry name" value="PRK13318.1-6"/>
    <property type="match status" value="1"/>
</dbReference>
<dbReference type="EMBL" id="DRLD01000383">
    <property type="protein sequence ID" value="HED11728.1"/>
    <property type="molecule type" value="Genomic_DNA"/>
</dbReference>
<dbReference type="Gene3D" id="3.30.420.40">
    <property type="match status" value="2"/>
</dbReference>
<feature type="binding site" evidence="16">
    <location>
        <begin position="6"/>
        <end position="13"/>
    </location>
    <ligand>
        <name>ATP</name>
        <dbReference type="ChEBI" id="CHEBI:30616"/>
    </ligand>
</feature>
<evidence type="ECO:0000256" key="3">
    <source>
        <dbReference type="ARBA" id="ARBA00004496"/>
    </source>
</evidence>
<feature type="binding site" evidence="16">
    <location>
        <position position="184"/>
    </location>
    <ligand>
        <name>substrate</name>
    </ligand>
</feature>
<dbReference type="GO" id="GO:0015937">
    <property type="term" value="P:coenzyme A biosynthetic process"/>
    <property type="evidence" value="ECO:0007669"/>
    <property type="project" value="UniProtKB-UniRule"/>
</dbReference>
<keyword evidence="12 16" id="KW-0630">Potassium</keyword>
<evidence type="ECO:0000256" key="6">
    <source>
        <dbReference type="ARBA" id="ARBA00012102"/>
    </source>
</evidence>
<proteinExistence type="inferred from homology"/>
<feature type="binding site" evidence="16">
    <location>
        <position position="129"/>
    </location>
    <ligand>
        <name>K(+)</name>
        <dbReference type="ChEBI" id="CHEBI:29103"/>
    </ligand>
</feature>
<evidence type="ECO:0000256" key="15">
    <source>
        <dbReference type="ARBA" id="ARBA00040883"/>
    </source>
</evidence>
<evidence type="ECO:0000256" key="11">
    <source>
        <dbReference type="ARBA" id="ARBA00022840"/>
    </source>
</evidence>
<dbReference type="CDD" id="cd24015">
    <property type="entry name" value="ASKHA_NBD_PanK-III"/>
    <property type="match status" value="1"/>
</dbReference>
<keyword evidence="10 16" id="KW-0418">Kinase</keyword>
<keyword evidence="13 16" id="KW-0173">Coenzyme A biosynthesis</keyword>
<comment type="similarity">
    <text evidence="14 16">Belongs to the type III pantothenate kinase family.</text>
</comment>
<sequence length="257" mass="28038">MLLVIDIGNTHTVFGVIRDGEILKHWRMTSSLARTEDEIGLILRLYCQQGGIDFSAIKGVCISSVVPDLTDSHVRMSQKYLGIRALVIHSGLKMDMRVLYKDPGTVGADRLCNAVAGVRKMGSPLIVLDFGTATTFDCIDREGNYLGGVIAPGIETSIRALHMKAAKLPQVELRIPRRMVGRTTTESIQIGIIKGAIHTVNGLVADIKKELGERTQVIATGGLAEVIARETDVITRVEPFLSLEGMALIYEMNRPEA</sequence>
<comment type="subunit">
    <text evidence="5 16">Homodimer.</text>
</comment>
<comment type="catalytic activity">
    <reaction evidence="1 16">
        <text>(R)-pantothenate + ATP = (R)-4'-phosphopantothenate + ADP + H(+)</text>
        <dbReference type="Rhea" id="RHEA:16373"/>
        <dbReference type="ChEBI" id="CHEBI:10986"/>
        <dbReference type="ChEBI" id="CHEBI:15378"/>
        <dbReference type="ChEBI" id="CHEBI:29032"/>
        <dbReference type="ChEBI" id="CHEBI:30616"/>
        <dbReference type="ChEBI" id="CHEBI:456216"/>
        <dbReference type="EC" id="2.7.1.33"/>
    </reaction>
</comment>
<evidence type="ECO:0000256" key="10">
    <source>
        <dbReference type="ARBA" id="ARBA00022777"/>
    </source>
</evidence>
<comment type="subcellular location">
    <subcellularLocation>
        <location evidence="3 16">Cytoplasm</location>
    </subcellularLocation>
</comment>
<dbReference type="AlphaFoldDB" id="A0A7V1PVE6"/>
<evidence type="ECO:0000256" key="8">
    <source>
        <dbReference type="ARBA" id="ARBA00022679"/>
    </source>
</evidence>